<accession>A0A812LDF0</accession>
<dbReference type="Proteomes" id="UP000649617">
    <property type="component" value="Unassembled WGS sequence"/>
</dbReference>
<keyword evidence="3" id="KW-1185">Reference proteome</keyword>
<feature type="non-terminal residue" evidence="2">
    <location>
        <position position="1"/>
    </location>
</feature>
<dbReference type="InterPro" id="IPR035969">
    <property type="entry name" value="Rab-GAP_TBC_sf"/>
</dbReference>
<dbReference type="GO" id="GO:0031267">
    <property type="term" value="F:small GTPase binding"/>
    <property type="evidence" value="ECO:0007669"/>
    <property type="project" value="TreeGrafter"/>
</dbReference>
<dbReference type="Pfam" id="PF00566">
    <property type="entry name" value="RabGAP-TBC"/>
    <property type="match status" value="1"/>
</dbReference>
<dbReference type="Gene3D" id="1.10.472.80">
    <property type="entry name" value="Ypt/Rab-GAP domain of gyp1p, domain 3"/>
    <property type="match status" value="1"/>
</dbReference>
<dbReference type="Gene3D" id="1.10.8.270">
    <property type="entry name" value="putative rabgap domain of human tbc1 domain family member 14 like domains"/>
    <property type="match status" value="1"/>
</dbReference>
<name>A0A812LDF0_SYMPI</name>
<dbReference type="SUPFAM" id="SSF47923">
    <property type="entry name" value="Ypt/Rab-GAP domain of gyp1p"/>
    <property type="match status" value="2"/>
</dbReference>
<evidence type="ECO:0000259" key="1">
    <source>
        <dbReference type="PROSITE" id="PS50086"/>
    </source>
</evidence>
<evidence type="ECO:0000313" key="3">
    <source>
        <dbReference type="Proteomes" id="UP000649617"/>
    </source>
</evidence>
<reference evidence="2" key="1">
    <citation type="submission" date="2021-02" db="EMBL/GenBank/DDBJ databases">
        <authorList>
            <person name="Dougan E. K."/>
            <person name="Rhodes N."/>
            <person name="Thang M."/>
            <person name="Chan C."/>
        </authorList>
    </citation>
    <scope>NUCLEOTIDE SEQUENCE</scope>
</reference>
<feature type="non-terminal residue" evidence="2">
    <location>
        <position position="375"/>
    </location>
</feature>
<dbReference type="OrthoDB" id="294251at2759"/>
<dbReference type="EMBL" id="CAJNIZ010005213">
    <property type="protein sequence ID" value="CAE7239885.1"/>
    <property type="molecule type" value="Genomic_DNA"/>
</dbReference>
<dbReference type="AlphaFoldDB" id="A0A812LDF0"/>
<gene>
    <name evidence="2" type="primary">TBC1D2</name>
    <name evidence="2" type="ORF">SPIL2461_LOCUS4067</name>
</gene>
<dbReference type="InterPro" id="IPR000195">
    <property type="entry name" value="Rab-GAP-TBC_dom"/>
</dbReference>
<sequence length="375" mass="41624">DMRSALQAREKGAGYRAGMDSILSGTRWFGQGTELKPSTASPESEEDFATAWQRFCSRNPRLRDPKALPGLMRRGVPAEMRREVWSFCLGVSVAASGSPSSGEAAPQTVAEEAAAKEEASSDLSQTLLDVIEADVARTFPNNKEFQDSGGPDNLRQVLIELARQDSDLGYCQSLNFIAANFLMVLGNPDPALAAVRQLLTKLQTRQWYTDGMKQLRADTTVLEEMLRERLPAVHSVLAQHRFDFLFVTSKWFLCLFAATLADEALHRVWDVLLGDGIEAVFRISLSLFALQEKAILSVKSHDDLIHLMQEWQPDCSPEVIIQTAYHPSLAGLLSRKELDLRRRKAADEISSADTRAEMRITHLKRGGVRPASILA</sequence>
<protein>
    <submittedName>
        <fullName evidence="2">TBC1D2 protein</fullName>
    </submittedName>
</protein>
<dbReference type="PROSITE" id="PS50086">
    <property type="entry name" value="TBC_RABGAP"/>
    <property type="match status" value="1"/>
</dbReference>
<dbReference type="GO" id="GO:0005096">
    <property type="term" value="F:GTPase activator activity"/>
    <property type="evidence" value="ECO:0007669"/>
    <property type="project" value="TreeGrafter"/>
</dbReference>
<organism evidence="2 3">
    <name type="scientific">Symbiodinium pilosum</name>
    <name type="common">Dinoflagellate</name>
    <dbReference type="NCBI Taxonomy" id="2952"/>
    <lineage>
        <taxon>Eukaryota</taxon>
        <taxon>Sar</taxon>
        <taxon>Alveolata</taxon>
        <taxon>Dinophyceae</taxon>
        <taxon>Suessiales</taxon>
        <taxon>Symbiodiniaceae</taxon>
        <taxon>Symbiodinium</taxon>
    </lineage>
</organism>
<evidence type="ECO:0000313" key="2">
    <source>
        <dbReference type="EMBL" id="CAE7239885.1"/>
    </source>
</evidence>
<dbReference type="PANTHER" id="PTHR47219">
    <property type="entry name" value="RAB GTPASE-ACTIVATING PROTEIN 1-LIKE"/>
    <property type="match status" value="1"/>
</dbReference>
<feature type="domain" description="Rab-GAP TBC" evidence="1">
    <location>
        <begin position="75"/>
        <end position="276"/>
    </location>
</feature>
<dbReference type="SMART" id="SM00164">
    <property type="entry name" value="TBC"/>
    <property type="match status" value="1"/>
</dbReference>
<comment type="caution">
    <text evidence="2">The sequence shown here is derived from an EMBL/GenBank/DDBJ whole genome shotgun (WGS) entry which is preliminary data.</text>
</comment>
<dbReference type="InterPro" id="IPR050302">
    <property type="entry name" value="Rab_GAP_TBC_domain"/>
</dbReference>
<dbReference type="PANTHER" id="PTHR47219:SF20">
    <property type="entry name" value="TBC1 DOMAIN FAMILY MEMBER 2B"/>
    <property type="match status" value="1"/>
</dbReference>
<proteinExistence type="predicted"/>